<dbReference type="Pfam" id="PF00593">
    <property type="entry name" value="TonB_dep_Rec_b-barrel"/>
    <property type="match status" value="1"/>
</dbReference>
<dbReference type="Pfam" id="PF13715">
    <property type="entry name" value="CarbopepD_reg_2"/>
    <property type="match status" value="1"/>
</dbReference>
<keyword evidence="3" id="KW-0812">Transmembrane</keyword>
<dbReference type="SUPFAM" id="SSF56935">
    <property type="entry name" value="Porins"/>
    <property type="match status" value="1"/>
</dbReference>
<gene>
    <name evidence="11" type="ORF">METZ01_LOCUS71656</name>
</gene>
<evidence type="ECO:0000313" key="11">
    <source>
        <dbReference type="EMBL" id="SVA18802.1"/>
    </source>
</evidence>
<name>A0A381TRX0_9ZZZZ</name>
<organism evidence="11">
    <name type="scientific">marine metagenome</name>
    <dbReference type="NCBI Taxonomy" id="408172"/>
    <lineage>
        <taxon>unclassified sequences</taxon>
        <taxon>metagenomes</taxon>
        <taxon>ecological metagenomes</taxon>
    </lineage>
</organism>
<dbReference type="EMBL" id="UINC01005062">
    <property type="protein sequence ID" value="SVA18802.1"/>
    <property type="molecule type" value="Genomic_DNA"/>
</dbReference>
<accession>A0A381TRX0</accession>
<keyword evidence="8" id="KW-0998">Cell outer membrane</keyword>
<dbReference type="InterPro" id="IPR008969">
    <property type="entry name" value="CarboxyPept-like_regulatory"/>
</dbReference>
<evidence type="ECO:0000256" key="2">
    <source>
        <dbReference type="ARBA" id="ARBA00022448"/>
    </source>
</evidence>
<evidence type="ECO:0000256" key="4">
    <source>
        <dbReference type="ARBA" id="ARBA00022729"/>
    </source>
</evidence>
<dbReference type="PANTHER" id="PTHR30069">
    <property type="entry name" value="TONB-DEPENDENT OUTER MEMBRANE RECEPTOR"/>
    <property type="match status" value="1"/>
</dbReference>
<evidence type="ECO:0000256" key="8">
    <source>
        <dbReference type="ARBA" id="ARBA00023237"/>
    </source>
</evidence>
<comment type="subcellular location">
    <subcellularLocation>
        <location evidence="1">Cell outer membrane</location>
        <topology evidence="1">Multi-pass membrane protein</topology>
    </subcellularLocation>
</comment>
<dbReference type="SUPFAM" id="SSF49464">
    <property type="entry name" value="Carboxypeptidase regulatory domain-like"/>
    <property type="match status" value="1"/>
</dbReference>
<reference evidence="11" key="1">
    <citation type="submission" date="2018-05" db="EMBL/GenBank/DDBJ databases">
        <authorList>
            <person name="Lanie J.A."/>
            <person name="Ng W.-L."/>
            <person name="Kazmierczak K.M."/>
            <person name="Andrzejewski T.M."/>
            <person name="Davidsen T.M."/>
            <person name="Wayne K.J."/>
            <person name="Tettelin H."/>
            <person name="Glass J.I."/>
            <person name="Rusch D."/>
            <person name="Podicherti R."/>
            <person name="Tsui H.-C.T."/>
            <person name="Winkler M.E."/>
        </authorList>
    </citation>
    <scope>NUCLEOTIDE SEQUENCE</scope>
</reference>
<evidence type="ECO:0000259" key="9">
    <source>
        <dbReference type="Pfam" id="PF00593"/>
    </source>
</evidence>
<evidence type="ECO:0008006" key="12">
    <source>
        <dbReference type="Google" id="ProtNLM"/>
    </source>
</evidence>
<evidence type="ECO:0000256" key="6">
    <source>
        <dbReference type="ARBA" id="ARBA00023136"/>
    </source>
</evidence>
<proteinExistence type="predicted"/>
<dbReference type="GO" id="GO:0009279">
    <property type="term" value="C:cell outer membrane"/>
    <property type="evidence" value="ECO:0007669"/>
    <property type="project" value="UniProtKB-SubCell"/>
</dbReference>
<keyword evidence="2" id="KW-0813">Transport</keyword>
<feature type="domain" description="TonB-dependent receptor plug" evidence="10">
    <location>
        <begin position="118"/>
        <end position="225"/>
    </location>
</feature>
<evidence type="ECO:0000256" key="5">
    <source>
        <dbReference type="ARBA" id="ARBA00023077"/>
    </source>
</evidence>
<keyword evidence="7" id="KW-0675">Receptor</keyword>
<evidence type="ECO:0000256" key="3">
    <source>
        <dbReference type="ARBA" id="ARBA00022692"/>
    </source>
</evidence>
<dbReference type="InterPro" id="IPR039426">
    <property type="entry name" value="TonB-dep_rcpt-like"/>
</dbReference>
<dbReference type="Pfam" id="PF07715">
    <property type="entry name" value="Plug"/>
    <property type="match status" value="1"/>
</dbReference>
<evidence type="ECO:0000259" key="10">
    <source>
        <dbReference type="Pfam" id="PF07715"/>
    </source>
</evidence>
<dbReference type="InterPro" id="IPR000531">
    <property type="entry name" value="Beta-barrel_TonB"/>
</dbReference>
<dbReference type="InterPro" id="IPR012910">
    <property type="entry name" value="Plug_dom"/>
</dbReference>
<dbReference type="AlphaFoldDB" id="A0A381TRX0"/>
<dbReference type="Gene3D" id="2.170.130.10">
    <property type="entry name" value="TonB-dependent receptor, plug domain"/>
    <property type="match status" value="1"/>
</dbReference>
<dbReference type="Gene3D" id="2.60.40.1120">
    <property type="entry name" value="Carboxypeptidase-like, regulatory domain"/>
    <property type="match status" value="1"/>
</dbReference>
<dbReference type="InterPro" id="IPR036942">
    <property type="entry name" value="Beta-barrel_TonB_sf"/>
</dbReference>
<keyword evidence="4" id="KW-0732">Signal</keyword>
<sequence>MFRYFIFIYLFVISFISSATISGIIKNSSNDKSIPNANIYIKEKGEGTVSDPYGYYKIDLPDGSYTISITNIGFKTYSSVINITDGDIELNVNMDPAILEFGEISVKGLFSTRLGYESADVITKNDFESFEKESVTEMLRMLPGVDAQFAHPNGRNTNLSIRGSSDYKPGGYNNRVLILLDGFPIQIPNSGAPDWNSLPLESIQRIELDNSPASAQYGHNSMGGVINLITDHNNEINPTTFKIGGGTFSTLSASLNHRITKGKWKFGFNSKGRSSNGHRDNSDDRLGRLHSYIKYGDMKGRTYRLSHIISISDIGHPGFSSSPSFRRSERTSNYLQGHGFYPIMEGISMSHSVYLNTFQTRYYDGKETPTDKLQGERIYDDIAIGLRSEALITRWERWIFMIGTDTDWSQSIVDVFNPIYKSPNQFSLGSFFQTKYSIGNGWSLGMGYRYDYRLTDPGGNYKKRIYTNNSPKLNLMYLIKGKRALTLSYSEGFRAPSLSELYLQHTSSYGLIQQGNPDVLPERVRAIELSYDHPHSKSWVWSASAYYNQYENMIDFVYTLPVRAVNRTGVNSYGFEYQFDWSRFDIIAINGQYNYLNMEDKEGIPVLYRSKHRGQLSLSIKTELIDFILSNRYWSKQYFDDFLSHDYSIVGNKVIFPINVLPGQIIPEFILSKKLNSFKVSVKISNPLNTSYELIQDYPMPGRSVHGTLTRTL</sequence>
<dbReference type="Gene3D" id="2.40.170.20">
    <property type="entry name" value="TonB-dependent receptor, beta-barrel domain"/>
    <property type="match status" value="1"/>
</dbReference>
<feature type="domain" description="TonB-dependent receptor-like beta-barrel" evidence="9">
    <location>
        <begin position="253"/>
        <end position="635"/>
    </location>
</feature>
<protein>
    <recommendedName>
        <fullName evidence="12">TonB-dependent receptor plug domain-containing protein</fullName>
    </recommendedName>
</protein>
<evidence type="ECO:0000256" key="1">
    <source>
        <dbReference type="ARBA" id="ARBA00004571"/>
    </source>
</evidence>
<keyword evidence="5" id="KW-0798">TonB box</keyword>
<keyword evidence="6" id="KW-0472">Membrane</keyword>
<dbReference type="PANTHER" id="PTHR30069:SF29">
    <property type="entry name" value="HEMOGLOBIN AND HEMOGLOBIN-HAPTOGLOBIN-BINDING PROTEIN 1-RELATED"/>
    <property type="match status" value="1"/>
</dbReference>
<dbReference type="PROSITE" id="PS52016">
    <property type="entry name" value="TONB_DEPENDENT_REC_3"/>
    <property type="match status" value="1"/>
</dbReference>
<dbReference type="GO" id="GO:0044718">
    <property type="term" value="P:siderophore transmembrane transport"/>
    <property type="evidence" value="ECO:0007669"/>
    <property type="project" value="TreeGrafter"/>
</dbReference>
<dbReference type="GO" id="GO:0015344">
    <property type="term" value="F:siderophore uptake transmembrane transporter activity"/>
    <property type="evidence" value="ECO:0007669"/>
    <property type="project" value="TreeGrafter"/>
</dbReference>
<evidence type="ECO:0000256" key="7">
    <source>
        <dbReference type="ARBA" id="ARBA00023170"/>
    </source>
</evidence>
<dbReference type="InterPro" id="IPR037066">
    <property type="entry name" value="Plug_dom_sf"/>
</dbReference>